<dbReference type="GO" id="GO:0016740">
    <property type="term" value="F:transferase activity"/>
    <property type="evidence" value="ECO:0007669"/>
    <property type="project" value="UniProtKB-KW"/>
</dbReference>
<evidence type="ECO:0000313" key="2">
    <source>
        <dbReference type="EMBL" id="TGN07954.1"/>
    </source>
</evidence>
<dbReference type="InterPro" id="IPR041633">
    <property type="entry name" value="Polbeta"/>
</dbReference>
<proteinExistence type="predicted"/>
<name>A0A4R9LLY2_9LEPT</name>
<dbReference type="EMBL" id="RQHV01000061">
    <property type="protein sequence ID" value="TGN07954.1"/>
    <property type="molecule type" value="Genomic_DNA"/>
</dbReference>
<dbReference type="Pfam" id="PF18765">
    <property type="entry name" value="Polbeta"/>
    <property type="match status" value="1"/>
</dbReference>
<accession>A0A4R9LLY2</accession>
<sequence length="99" mass="11333">MNSFGLKEETVQKILQVFFGHPKIENAVIYGSRAKGNYRTGSDIDICLEASEMDLSELMLIETELDDLLLPYKIDLSLKHKIENKDLLDHIERVGKKLI</sequence>
<feature type="domain" description="Polymerase beta nucleotidyltransferase" evidence="1">
    <location>
        <begin position="12"/>
        <end position="98"/>
    </location>
</feature>
<dbReference type="CDD" id="cd05403">
    <property type="entry name" value="NT_KNTase_like"/>
    <property type="match status" value="1"/>
</dbReference>
<dbReference type="OrthoDB" id="9803106at2"/>
<dbReference type="SUPFAM" id="SSF81301">
    <property type="entry name" value="Nucleotidyltransferase"/>
    <property type="match status" value="1"/>
</dbReference>
<dbReference type="RefSeq" id="WP_135764933.1">
    <property type="nucleotide sequence ID" value="NZ_RQHV01000061.1"/>
</dbReference>
<dbReference type="Gene3D" id="3.30.460.10">
    <property type="entry name" value="Beta Polymerase, domain 2"/>
    <property type="match status" value="1"/>
</dbReference>
<keyword evidence="2" id="KW-0808">Transferase</keyword>
<dbReference type="Proteomes" id="UP000298264">
    <property type="component" value="Unassembled WGS sequence"/>
</dbReference>
<comment type="caution">
    <text evidence="2">The sequence shown here is derived from an EMBL/GenBank/DDBJ whole genome shotgun (WGS) entry which is preliminary data.</text>
</comment>
<keyword evidence="3" id="KW-1185">Reference proteome</keyword>
<evidence type="ECO:0000313" key="3">
    <source>
        <dbReference type="Proteomes" id="UP000298264"/>
    </source>
</evidence>
<organism evidence="2 3">
    <name type="scientific">Leptospira ilyithenensis</name>
    <dbReference type="NCBI Taxonomy" id="2484901"/>
    <lineage>
        <taxon>Bacteria</taxon>
        <taxon>Pseudomonadati</taxon>
        <taxon>Spirochaetota</taxon>
        <taxon>Spirochaetia</taxon>
        <taxon>Leptospirales</taxon>
        <taxon>Leptospiraceae</taxon>
        <taxon>Leptospira</taxon>
    </lineage>
</organism>
<dbReference type="InterPro" id="IPR043519">
    <property type="entry name" value="NT_sf"/>
</dbReference>
<reference evidence="2" key="1">
    <citation type="journal article" date="2019" name="PLoS Negl. Trop. Dis.">
        <title>Revisiting the worldwide diversity of Leptospira species in the environment.</title>
        <authorList>
            <person name="Vincent A.T."/>
            <person name="Schiettekatte O."/>
            <person name="Bourhy P."/>
            <person name="Veyrier F.J."/>
            <person name="Picardeau M."/>
        </authorList>
    </citation>
    <scope>NUCLEOTIDE SEQUENCE [LARGE SCALE GENOMIC DNA]</scope>
    <source>
        <strain evidence="2">201400974</strain>
    </source>
</reference>
<evidence type="ECO:0000259" key="1">
    <source>
        <dbReference type="Pfam" id="PF18765"/>
    </source>
</evidence>
<protein>
    <submittedName>
        <fullName evidence="2">Nucleotidyltransferase domain-containing protein</fullName>
    </submittedName>
</protein>
<dbReference type="AlphaFoldDB" id="A0A4R9LLY2"/>
<gene>
    <name evidence="2" type="ORF">EHS11_13515</name>
</gene>